<keyword evidence="3" id="KW-0804">Transcription</keyword>
<dbReference type="SUPFAM" id="SSF46689">
    <property type="entry name" value="Homeodomain-like"/>
    <property type="match status" value="2"/>
</dbReference>
<reference evidence="6" key="1">
    <citation type="submission" date="2011-01" db="EMBL/GenBank/DDBJ databases">
        <title>Complete sequence of chromosome of Mesorhizobium ciceri bv. biserrulae WSM1271.</title>
        <authorList>
            <person name="Lucas S."/>
            <person name="Copeland A."/>
            <person name="Lapidus A."/>
            <person name="Cheng J.-F."/>
            <person name="Goodwin L."/>
            <person name="Pitluck S."/>
            <person name="Teshima H."/>
            <person name="Detter J.C."/>
            <person name="Han C."/>
            <person name="Tapia R."/>
            <person name="Land M."/>
            <person name="Hauser L."/>
            <person name="Kyrpides N."/>
            <person name="Ivanova N."/>
            <person name="Nandasena K."/>
            <person name="Reeve W.G."/>
            <person name="Howieson J.G."/>
            <person name="O'Hara G."/>
            <person name="Tiwari R.P."/>
            <person name="Woyke T."/>
        </authorList>
    </citation>
    <scope>NUCLEOTIDE SEQUENCE [LARGE SCALE GENOMIC DNA]</scope>
    <source>
        <strain evidence="6">HAMBI 2942 / LMG 23838 / WSM1271</strain>
    </source>
</reference>
<evidence type="ECO:0000256" key="1">
    <source>
        <dbReference type="ARBA" id="ARBA00023015"/>
    </source>
</evidence>
<dbReference type="PRINTS" id="PR00032">
    <property type="entry name" value="HTHARAC"/>
</dbReference>
<dbReference type="InterPro" id="IPR018060">
    <property type="entry name" value="HTH_AraC"/>
</dbReference>
<dbReference type="KEGG" id="mci:Mesci_1655"/>
<evidence type="ECO:0000313" key="5">
    <source>
        <dbReference type="EMBL" id="ADV10811.1"/>
    </source>
</evidence>
<dbReference type="InterPro" id="IPR018062">
    <property type="entry name" value="HTH_AraC-typ_CS"/>
</dbReference>
<evidence type="ECO:0000256" key="3">
    <source>
        <dbReference type="ARBA" id="ARBA00023163"/>
    </source>
</evidence>
<dbReference type="GO" id="GO:0043565">
    <property type="term" value="F:sequence-specific DNA binding"/>
    <property type="evidence" value="ECO:0007669"/>
    <property type="project" value="InterPro"/>
</dbReference>
<dbReference type="Gene3D" id="1.10.10.60">
    <property type="entry name" value="Homeodomain-like"/>
    <property type="match status" value="2"/>
</dbReference>
<dbReference type="PROSITE" id="PS01124">
    <property type="entry name" value="HTH_ARAC_FAMILY_2"/>
    <property type="match status" value="1"/>
</dbReference>
<dbReference type="Pfam" id="PF12833">
    <property type="entry name" value="HTH_18"/>
    <property type="match status" value="1"/>
</dbReference>
<evidence type="ECO:0000259" key="4">
    <source>
        <dbReference type="PROSITE" id="PS01124"/>
    </source>
</evidence>
<keyword evidence="2" id="KW-0238">DNA-binding</keyword>
<dbReference type="InterPro" id="IPR032783">
    <property type="entry name" value="AraC_lig"/>
</dbReference>
<protein>
    <submittedName>
        <fullName evidence="5">Helix-turn-helix-domain containing protein AraC type</fullName>
    </submittedName>
</protein>
<evidence type="ECO:0000256" key="2">
    <source>
        <dbReference type="ARBA" id="ARBA00023125"/>
    </source>
</evidence>
<dbReference type="OrthoDB" id="9802263at2"/>
<dbReference type="InterPro" id="IPR050204">
    <property type="entry name" value="AraC_XylS_family_regulators"/>
</dbReference>
<organism evidence="5 6">
    <name type="scientific">Mesorhizobium ciceri biovar biserrulae (strain HAMBI 2942 / LMG 23838 / WSM1271)</name>
    <dbReference type="NCBI Taxonomy" id="765698"/>
    <lineage>
        <taxon>Bacteria</taxon>
        <taxon>Pseudomonadati</taxon>
        <taxon>Pseudomonadota</taxon>
        <taxon>Alphaproteobacteria</taxon>
        <taxon>Hyphomicrobiales</taxon>
        <taxon>Phyllobacteriaceae</taxon>
        <taxon>Mesorhizobium</taxon>
    </lineage>
</organism>
<gene>
    <name evidence="5" type="ordered locus">Mesci_1655</name>
</gene>
<dbReference type="SMART" id="SM00342">
    <property type="entry name" value="HTH_ARAC"/>
    <property type="match status" value="1"/>
</dbReference>
<feature type="domain" description="HTH araC/xylS-type" evidence="4">
    <location>
        <begin position="233"/>
        <end position="331"/>
    </location>
</feature>
<evidence type="ECO:0000313" key="6">
    <source>
        <dbReference type="Proteomes" id="UP000007471"/>
    </source>
</evidence>
<dbReference type="PATRIC" id="fig|765698.3.peg.2106"/>
<dbReference type="InterPro" id="IPR009057">
    <property type="entry name" value="Homeodomain-like_sf"/>
</dbReference>
<dbReference type="EMBL" id="CP002447">
    <property type="protein sequence ID" value="ADV10811.1"/>
    <property type="molecule type" value="Genomic_DNA"/>
</dbReference>
<dbReference type="PANTHER" id="PTHR46796:SF7">
    <property type="entry name" value="ARAC FAMILY TRANSCRIPTIONAL REGULATOR"/>
    <property type="match status" value="1"/>
</dbReference>
<dbReference type="Pfam" id="PF12852">
    <property type="entry name" value="Cupin_6"/>
    <property type="match status" value="1"/>
</dbReference>
<dbReference type="GO" id="GO:0003700">
    <property type="term" value="F:DNA-binding transcription factor activity"/>
    <property type="evidence" value="ECO:0007669"/>
    <property type="project" value="InterPro"/>
</dbReference>
<accession>E8TBL6</accession>
<keyword evidence="1" id="KW-0805">Transcription regulation</keyword>
<dbReference type="PANTHER" id="PTHR46796">
    <property type="entry name" value="HTH-TYPE TRANSCRIPTIONAL ACTIVATOR RHAS-RELATED"/>
    <property type="match status" value="1"/>
</dbReference>
<name>E8TBL6_MESCW</name>
<dbReference type="HOGENOM" id="CLU_000445_81_0_5"/>
<dbReference type="InterPro" id="IPR020449">
    <property type="entry name" value="Tscrpt_reg_AraC-type_HTH"/>
</dbReference>
<dbReference type="AlphaFoldDB" id="E8TBL6"/>
<dbReference type="STRING" id="765698.Mesci_1655"/>
<dbReference type="eggNOG" id="COG2207">
    <property type="taxonomic scope" value="Bacteria"/>
</dbReference>
<sequence>MQAVTDWRFQAKKIRMVFTSPKTGLPASDGPLTDILRGLRLEGVDYGRCELSEPWAVLFPAQKAARFHFIGRRQCWLLSPSGEWIELTPGDALLLPRGAEHVVASAPGIPAVPIESYTVEPLQDNVFSVSNGGHGPKTLLFCGSMHFNLDGSHPLLGMMPDMMRARELMAGEPGIPHLLEAMAGEVTMNRAGSGGMLARLADVLAASIIRSWVENSGGDTRGWIAAIKDRDIGRVLAAIHLQPDRNWTVEALAREMGASRSAFAERFTAIVGETPARYVARIRMHQARQWLIDDRMRVSVVAARLGYDSEASFSRAFKRIIGTAPSQLRAVDGISENR</sequence>
<dbReference type="Proteomes" id="UP000007471">
    <property type="component" value="Chromosome"/>
</dbReference>
<proteinExistence type="predicted"/>
<dbReference type="PROSITE" id="PS00041">
    <property type="entry name" value="HTH_ARAC_FAMILY_1"/>
    <property type="match status" value="1"/>
</dbReference>